<name>A0A4R6IQ56_9SPHI</name>
<feature type="domain" description="Signal transduction histidine kinase internal region" evidence="3">
    <location>
        <begin position="368"/>
        <end position="442"/>
    </location>
</feature>
<evidence type="ECO:0000313" key="5">
    <source>
        <dbReference type="Proteomes" id="UP000295499"/>
    </source>
</evidence>
<feature type="transmembrane region" description="Helical" evidence="1">
    <location>
        <begin position="308"/>
        <end position="325"/>
    </location>
</feature>
<dbReference type="Pfam" id="PF06580">
    <property type="entry name" value="His_kinase"/>
    <property type="match status" value="1"/>
</dbReference>
<dbReference type="InterPro" id="IPR050640">
    <property type="entry name" value="Bact_2-comp_sensor_kinase"/>
</dbReference>
<evidence type="ECO:0000313" key="4">
    <source>
        <dbReference type="EMBL" id="TDO24449.1"/>
    </source>
</evidence>
<reference evidence="4 5" key="1">
    <citation type="submission" date="2019-03" db="EMBL/GenBank/DDBJ databases">
        <title>Genomic Encyclopedia of Archaeal and Bacterial Type Strains, Phase II (KMG-II): from individual species to whole genera.</title>
        <authorList>
            <person name="Goeker M."/>
        </authorList>
    </citation>
    <scope>NUCLEOTIDE SEQUENCE [LARGE SCALE GENOMIC DNA]</scope>
    <source>
        <strain evidence="4 5">DSM 19034</strain>
    </source>
</reference>
<sequence>MRLTLYLLISLGFAFYTPAVNYEQSEVVYRTGDSLKWAQPNYKSAGWRTDRGLTRDSVFWVRIPVQISGLNTETLGMIVFAFGAHEVYWDGVRIGKNGNLAMKGLPESPGTEYHTYMVPDSLSQNGNHVIAIRATQAHKQTTQRGFDIKLDSYKNLERVPLIIMSFMNLMAGAFFIAALYYFLLYMNSNKKDLSILVFGVVCLLFFTLLILEFVKFYVDIPYTKFYLRLEFIGWITFAIAILVPFYFTIQFNLKHRLLIICILLIALLAVYWYNFRHYDITAMYLSYTMWATTVLIVLNAIRKKEIGGLIVLSGLIASAVVNYFLVYDFGLFISFTIIVICMLYLHTVKTREAEKAHDAAIQLSSRLQLELIKKNIQPHFIKNTLTSLIDWVEESPAQGAVFLQALAEEFDLFNTISDQTLIPLQTEIDLCKTHLRLMSFRKEINYDWQESGIDPHDLIPPAIIHTLLENGITHSAPDTSHTVAFKLNYQKTLNSRIYSLETIARNREKTITSNRGTGFKYVAARLEESYGKNWDFQSGATKTGWLNTITIYT</sequence>
<dbReference type="PANTHER" id="PTHR34220">
    <property type="entry name" value="SENSOR HISTIDINE KINASE YPDA"/>
    <property type="match status" value="1"/>
</dbReference>
<feature type="transmembrane region" description="Helical" evidence="1">
    <location>
        <begin position="281"/>
        <end position="301"/>
    </location>
</feature>
<evidence type="ECO:0000256" key="2">
    <source>
        <dbReference type="SAM" id="SignalP"/>
    </source>
</evidence>
<keyword evidence="2" id="KW-0732">Signal</keyword>
<dbReference type="EMBL" id="SNWM01000001">
    <property type="protein sequence ID" value="TDO24449.1"/>
    <property type="molecule type" value="Genomic_DNA"/>
</dbReference>
<keyword evidence="4" id="KW-0418">Kinase</keyword>
<dbReference type="OrthoDB" id="625140at2"/>
<dbReference type="AlphaFoldDB" id="A0A4R6IQ56"/>
<feature type="transmembrane region" description="Helical" evidence="1">
    <location>
        <begin position="331"/>
        <end position="348"/>
    </location>
</feature>
<feature type="transmembrane region" description="Helical" evidence="1">
    <location>
        <begin position="159"/>
        <end position="181"/>
    </location>
</feature>
<dbReference type="PANTHER" id="PTHR34220:SF7">
    <property type="entry name" value="SENSOR HISTIDINE KINASE YPDA"/>
    <property type="match status" value="1"/>
</dbReference>
<accession>A0A4R6IQ56</accession>
<dbReference type="InterPro" id="IPR010559">
    <property type="entry name" value="Sig_transdc_His_kin_internal"/>
</dbReference>
<keyword evidence="1" id="KW-0472">Membrane</keyword>
<feature type="transmembrane region" description="Helical" evidence="1">
    <location>
        <begin position="256"/>
        <end position="275"/>
    </location>
</feature>
<proteinExistence type="predicted"/>
<dbReference type="GO" id="GO:0000155">
    <property type="term" value="F:phosphorelay sensor kinase activity"/>
    <property type="evidence" value="ECO:0007669"/>
    <property type="project" value="InterPro"/>
</dbReference>
<feature type="transmembrane region" description="Helical" evidence="1">
    <location>
        <begin position="193"/>
        <end position="211"/>
    </location>
</feature>
<gene>
    <name evidence="4" type="ORF">CLV32_0738</name>
</gene>
<feature type="signal peptide" evidence="2">
    <location>
        <begin position="1"/>
        <end position="19"/>
    </location>
</feature>
<dbReference type="Proteomes" id="UP000295499">
    <property type="component" value="Unassembled WGS sequence"/>
</dbReference>
<evidence type="ECO:0000259" key="3">
    <source>
        <dbReference type="Pfam" id="PF06580"/>
    </source>
</evidence>
<keyword evidence="1" id="KW-0812">Transmembrane</keyword>
<feature type="chain" id="PRO_5020900675" evidence="2">
    <location>
        <begin position="20"/>
        <end position="553"/>
    </location>
</feature>
<protein>
    <submittedName>
        <fullName evidence="4">Histidine kinase</fullName>
    </submittedName>
</protein>
<keyword evidence="4" id="KW-0808">Transferase</keyword>
<organism evidence="4 5">
    <name type="scientific">Pedobacter duraquae</name>
    <dbReference type="NCBI Taxonomy" id="425511"/>
    <lineage>
        <taxon>Bacteria</taxon>
        <taxon>Pseudomonadati</taxon>
        <taxon>Bacteroidota</taxon>
        <taxon>Sphingobacteriia</taxon>
        <taxon>Sphingobacteriales</taxon>
        <taxon>Sphingobacteriaceae</taxon>
        <taxon>Pedobacter</taxon>
    </lineage>
</organism>
<comment type="caution">
    <text evidence="4">The sequence shown here is derived from an EMBL/GenBank/DDBJ whole genome shotgun (WGS) entry which is preliminary data.</text>
</comment>
<feature type="transmembrane region" description="Helical" evidence="1">
    <location>
        <begin position="231"/>
        <end position="249"/>
    </location>
</feature>
<keyword evidence="1" id="KW-1133">Transmembrane helix</keyword>
<keyword evidence="5" id="KW-1185">Reference proteome</keyword>
<dbReference type="GO" id="GO:0016020">
    <property type="term" value="C:membrane"/>
    <property type="evidence" value="ECO:0007669"/>
    <property type="project" value="InterPro"/>
</dbReference>
<dbReference type="RefSeq" id="WP_133552445.1">
    <property type="nucleotide sequence ID" value="NZ_SNWM01000001.1"/>
</dbReference>
<evidence type="ECO:0000256" key="1">
    <source>
        <dbReference type="SAM" id="Phobius"/>
    </source>
</evidence>